<organism evidence="7 8">
    <name type="scientific">Mycena pura</name>
    <dbReference type="NCBI Taxonomy" id="153505"/>
    <lineage>
        <taxon>Eukaryota</taxon>
        <taxon>Fungi</taxon>
        <taxon>Dikarya</taxon>
        <taxon>Basidiomycota</taxon>
        <taxon>Agaricomycotina</taxon>
        <taxon>Agaricomycetes</taxon>
        <taxon>Agaricomycetidae</taxon>
        <taxon>Agaricales</taxon>
        <taxon>Marasmiineae</taxon>
        <taxon>Mycenaceae</taxon>
        <taxon>Mycena</taxon>
    </lineage>
</organism>
<evidence type="ECO:0000256" key="4">
    <source>
        <dbReference type="ARBA" id="ARBA00034617"/>
    </source>
</evidence>
<dbReference type="GO" id="GO:0003677">
    <property type="term" value="F:DNA binding"/>
    <property type="evidence" value="ECO:0007669"/>
    <property type="project" value="UniProtKB-KW"/>
</dbReference>
<dbReference type="SUPFAM" id="SSF52540">
    <property type="entry name" value="P-loop containing nucleoside triphosphate hydrolases"/>
    <property type="match status" value="2"/>
</dbReference>
<dbReference type="GO" id="GO:0005694">
    <property type="term" value="C:chromosome"/>
    <property type="evidence" value="ECO:0007669"/>
    <property type="project" value="TreeGrafter"/>
</dbReference>
<comment type="catalytic activity">
    <reaction evidence="4">
        <text>Couples ATP hydrolysis with the unwinding of duplex DNA by translocating in the 3'-5' direction.</text>
        <dbReference type="EC" id="5.6.2.4"/>
    </reaction>
</comment>
<dbReference type="GO" id="GO:0016787">
    <property type="term" value="F:hydrolase activity"/>
    <property type="evidence" value="ECO:0007669"/>
    <property type="project" value="UniProtKB-KW"/>
</dbReference>
<reference evidence="7" key="1">
    <citation type="submission" date="2023-03" db="EMBL/GenBank/DDBJ databases">
        <title>Massive genome expansion in bonnet fungi (Mycena s.s.) driven by repeated elements and novel gene families across ecological guilds.</title>
        <authorList>
            <consortium name="Lawrence Berkeley National Laboratory"/>
            <person name="Harder C.B."/>
            <person name="Miyauchi S."/>
            <person name="Viragh M."/>
            <person name="Kuo A."/>
            <person name="Thoen E."/>
            <person name="Andreopoulos B."/>
            <person name="Lu D."/>
            <person name="Skrede I."/>
            <person name="Drula E."/>
            <person name="Henrissat B."/>
            <person name="Morin E."/>
            <person name="Kohler A."/>
            <person name="Barry K."/>
            <person name="LaButti K."/>
            <person name="Morin E."/>
            <person name="Salamov A."/>
            <person name="Lipzen A."/>
            <person name="Mereny Z."/>
            <person name="Hegedus B."/>
            <person name="Baldrian P."/>
            <person name="Stursova M."/>
            <person name="Weitz H."/>
            <person name="Taylor A."/>
            <person name="Grigoriev I.V."/>
            <person name="Nagy L.G."/>
            <person name="Martin F."/>
            <person name="Kauserud H."/>
        </authorList>
    </citation>
    <scope>NUCLEOTIDE SEQUENCE</scope>
    <source>
        <strain evidence="7">9144</strain>
    </source>
</reference>
<evidence type="ECO:0000256" key="5">
    <source>
        <dbReference type="ARBA" id="ARBA00034808"/>
    </source>
</evidence>
<name>A0AAD6UWD8_9AGAR</name>
<evidence type="ECO:0000313" key="7">
    <source>
        <dbReference type="EMBL" id="KAJ7193716.1"/>
    </source>
</evidence>
<keyword evidence="7" id="KW-0378">Hydrolase</keyword>
<evidence type="ECO:0000259" key="6">
    <source>
        <dbReference type="PROSITE" id="PS51192"/>
    </source>
</evidence>
<evidence type="ECO:0000256" key="2">
    <source>
        <dbReference type="ARBA" id="ARBA00023125"/>
    </source>
</evidence>
<evidence type="ECO:0000256" key="3">
    <source>
        <dbReference type="ARBA" id="ARBA00023235"/>
    </source>
</evidence>
<comment type="caution">
    <text evidence="7">The sequence shown here is derived from an EMBL/GenBank/DDBJ whole genome shotgun (WGS) entry which is preliminary data.</text>
</comment>
<protein>
    <recommendedName>
        <fullName evidence="5">DNA 3'-5' helicase</fullName>
        <ecNumber evidence="5">5.6.2.4</ecNumber>
    </recommendedName>
</protein>
<feature type="domain" description="Helicase ATP-binding" evidence="6">
    <location>
        <begin position="39"/>
        <end position="235"/>
    </location>
</feature>
<comment type="similarity">
    <text evidence="1">Belongs to the helicase family. RecQ subfamily.</text>
</comment>
<dbReference type="Gene3D" id="3.40.50.300">
    <property type="entry name" value="P-loop containing nucleotide triphosphate hydrolases"/>
    <property type="match status" value="2"/>
</dbReference>
<dbReference type="PROSITE" id="PS51192">
    <property type="entry name" value="HELICASE_ATP_BIND_1"/>
    <property type="match status" value="1"/>
</dbReference>
<keyword evidence="2" id="KW-0238">DNA-binding</keyword>
<sequence>MAPRLRWQDELGRKTIGDIVKKVIPAWTDGLRPVQEDLVSAILDGDDVLCCTATGDGKSAAFSIPILVLDEYAVNPQLYPAGLRSRIGSVGVVVTPTKGLANNIVLELVKLGLSAFAYSSESLADARRKGLDLTDAVKSCKTWRVICVDPEHLRDTAWRAIAEWPAFRAKLLYSAVDEVHLIKLWGLEFRKDFGLIGQILRGCFPSSASVVGLSATLAPGADTSAKLTHGLAGYEFPDLLPFLRSGRKLCIHCATIDLVFRVYVYIWRLQSSSADKFRRTRMYHSLCPPEYNEETIRLIDTDPYCQIIVCTIAFANGINAKSILDSISLGFGDTLDIEVQKAGRPGRAPETTARAIILFQPSAIATATKQLHGASSDSF</sequence>
<dbReference type="InterPro" id="IPR014001">
    <property type="entry name" value="Helicase_ATP-bd"/>
</dbReference>
<accession>A0AAD6UWD8</accession>
<dbReference type="Pfam" id="PF00270">
    <property type="entry name" value="DEAD"/>
    <property type="match status" value="1"/>
</dbReference>
<dbReference type="GO" id="GO:0009378">
    <property type="term" value="F:four-way junction helicase activity"/>
    <property type="evidence" value="ECO:0007669"/>
    <property type="project" value="TreeGrafter"/>
</dbReference>
<dbReference type="InterPro" id="IPR011545">
    <property type="entry name" value="DEAD/DEAH_box_helicase_dom"/>
</dbReference>
<dbReference type="PANTHER" id="PTHR13710">
    <property type="entry name" value="DNA HELICASE RECQ FAMILY MEMBER"/>
    <property type="match status" value="1"/>
</dbReference>
<dbReference type="GO" id="GO:0043138">
    <property type="term" value="F:3'-5' DNA helicase activity"/>
    <property type="evidence" value="ECO:0007669"/>
    <property type="project" value="UniProtKB-EC"/>
</dbReference>
<keyword evidence="3" id="KW-0413">Isomerase</keyword>
<dbReference type="Proteomes" id="UP001219525">
    <property type="component" value="Unassembled WGS sequence"/>
</dbReference>
<dbReference type="SMART" id="SM00487">
    <property type="entry name" value="DEXDc"/>
    <property type="match status" value="1"/>
</dbReference>
<keyword evidence="8" id="KW-1185">Reference proteome</keyword>
<dbReference type="PANTHER" id="PTHR13710:SF105">
    <property type="entry name" value="ATP-DEPENDENT DNA HELICASE Q1"/>
    <property type="match status" value="1"/>
</dbReference>
<proteinExistence type="inferred from homology"/>
<evidence type="ECO:0000256" key="1">
    <source>
        <dbReference type="ARBA" id="ARBA00005446"/>
    </source>
</evidence>
<dbReference type="EC" id="5.6.2.4" evidence="5"/>
<dbReference type="GO" id="GO:0000724">
    <property type="term" value="P:double-strand break repair via homologous recombination"/>
    <property type="evidence" value="ECO:0007669"/>
    <property type="project" value="TreeGrafter"/>
</dbReference>
<dbReference type="InterPro" id="IPR027417">
    <property type="entry name" value="P-loop_NTPase"/>
</dbReference>
<dbReference type="EMBL" id="JARJCW010000105">
    <property type="protein sequence ID" value="KAJ7193716.1"/>
    <property type="molecule type" value="Genomic_DNA"/>
</dbReference>
<gene>
    <name evidence="7" type="ORF">GGX14DRAFT_378750</name>
</gene>
<dbReference type="GO" id="GO:0005737">
    <property type="term" value="C:cytoplasm"/>
    <property type="evidence" value="ECO:0007669"/>
    <property type="project" value="TreeGrafter"/>
</dbReference>
<dbReference type="GO" id="GO:0005524">
    <property type="term" value="F:ATP binding"/>
    <property type="evidence" value="ECO:0007669"/>
    <property type="project" value="InterPro"/>
</dbReference>
<dbReference type="AlphaFoldDB" id="A0AAD6UWD8"/>
<evidence type="ECO:0000313" key="8">
    <source>
        <dbReference type="Proteomes" id="UP001219525"/>
    </source>
</evidence>